<organism evidence="2 3">
    <name type="scientific">Candidozyma haemuli</name>
    <dbReference type="NCBI Taxonomy" id="45357"/>
    <lineage>
        <taxon>Eukaryota</taxon>
        <taxon>Fungi</taxon>
        <taxon>Dikarya</taxon>
        <taxon>Ascomycota</taxon>
        <taxon>Saccharomycotina</taxon>
        <taxon>Pichiomycetes</taxon>
        <taxon>Metschnikowiaceae</taxon>
        <taxon>Candidozyma</taxon>
    </lineage>
</organism>
<dbReference type="GeneID" id="37007353"/>
<feature type="region of interest" description="Disordered" evidence="1">
    <location>
        <begin position="461"/>
        <end position="488"/>
    </location>
</feature>
<reference evidence="2 3" key="1">
    <citation type="submission" date="2017-12" db="EMBL/GenBank/DDBJ databases">
        <title>Genome Sequence of a Multidrug-Resistant Candida haemulonii Isolate from a Patient with Chronic Leg Ulcers in Israel.</title>
        <authorList>
            <person name="Chow N.A."/>
            <person name="Gade L."/>
            <person name="Batra D."/>
            <person name="Rowe L.A."/>
            <person name="Ben-Ami R."/>
            <person name="Loparev V.N."/>
            <person name="Litvintseva A.P."/>
        </authorList>
    </citation>
    <scope>NUCLEOTIDE SEQUENCE [LARGE SCALE GENOMIC DNA]</scope>
    <source>
        <strain evidence="2 3">B11899</strain>
    </source>
</reference>
<comment type="caution">
    <text evidence="2">The sequence shown here is derived from an EMBL/GenBank/DDBJ whole genome shotgun (WGS) entry which is preliminary data.</text>
</comment>
<evidence type="ECO:0000256" key="1">
    <source>
        <dbReference type="SAM" id="MobiDB-lite"/>
    </source>
</evidence>
<dbReference type="EMBL" id="PKFO01000003">
    <property type="protein sequence ID" value="PVH20238.1"/>
    <property type="molecule type" value="Genomic_DNA"/>
</dbReference>
<name>A0A2V1AQW3_9ASCO</name>
<sequence>MSVLQRKIRNFLDSKRDLESQYKLVIKSQPDASSSGLQDLYEFDQLCYSYHALKSYYDISRSTWDSDYRNLLDDLANIVSRMEEKIPVTEILTNAPQLKVVRRQLRENAKEGGKVAFSMVQSNADMESFQGLIVSLDINSITVDSASSRQSPSLSKTPTESEPQKAVVEKPQEAQKVSPPKQPATQHQQATPKAPATTQDLPAPTQEKPLPTAQTPTKAIPKGPKGAFPTSPAFSPPKGPKGLSASQTPTGPKALKTSQQPHSSPGANFQRSNFTPSKPSPLIGQKRSSQSSDTPQKRQKQPFFTHLNDWTPEHVQCIFKCAIMSPHRVSEAIKQGFKETFGVDITLEAAHSLQSHYGILPETMNDYKYYIQAFRAVASNIYDNRHKYVTEPWAELKRMFSRRTNLTLSDDDVKGRYELFILHRQTYGNQGEPPSNYESEWNAFHRVYRFRTSQKKSTTQSFFSSANAAPAKEQPSPATQPASYRPNSFTWTPQAIGELVKAQAETDLKSPGRILLVQRLLRQAGYDTSLEEIITKSGEKEVMSAINEQQRIIVRRQFQEKYLNGNNGPNSQNRSDPRTPASAPASAATNQSPNKGQPHTYQRAPQSSPAAGSTSSVPQKVDSTPSKPKEAAKDTPQSPGQANASVQTSSATQNANSPSPSKETEALPQGVKKVVPKAGQQSSHFDNLIEKVSSGTRPNWHYENRFKDLPFTAFWDFEKNRTIAVTVDHISSISKETQNPTERVARANLIKLIMLRFLRLHHISVSEDFLEARLIKMMEKDVFDSTACRLINDQIMKK</sequence>
<feature type="compositionally biased region" description="Polar residues" evidence="1">
    <location>
        <begin position="244"/>
        <end position="277"/>
    </location>
</feature>
<dbReference type="VEuPathDB" id="FungiDB:CXQ85_002022"/>
<dbReference type="AlphaFoldDB" id="A0A2V1AQW3"/>
<dbReference type="Proteomes" id="UP000244309">
    <property type="component" value="Unassembled WGS sequence"/>
</dbReference>
<feature type="region of interest" description="Disordered" evidence="1">
    <location>
        <begin position="562"/>
        <end position="689"/>
    </location>
</feature>
<dbReference type="STRING" id="45357.A0A2V1AQW3"/>
<protein>
    <submittedName>
        <fullName evidence="2">Uncharacterized protein</fullName>
    </submittedName>
</protein>
<keyword evidence="3" id="KW-1185">Reference proteome</keyword>
<proteinExistence type="predicted"/>
<feature type="compositionally biased region" description="Low complexity" evidence="1">
    <location>
        <begin position="579"/>
        <end position="589"/>
    </location>
</feature>
<feature type="compositionally biased region" description="Polar residues" evidence="1">
    <location>
        <begin position="590"/>
        <end position="626"/>
    </location>
</feature>
<feature type="compositionally biased region" description="Polar residues" evidence="1">
    <location>
        <begin position="476"/>
        <end position="488"/>
    </location>
</feature>
<dbReference type="OrthoDB" id="4080041at2759"/>
<feature type="compositionally biased region" description="Polar residues" evidence="1">
    <location>
        <begin position="635"/>
        <end position="661"/>
    </location>
</feature>
<feature type="compositionally biased region" description="Polar residues" evidence="1">
    <location>
        <begin position="564"/>
        <end position="574"/>
    </location>
</feature>
<evidence type="ECO:0000313" key="2">
    <source>
        <dbReference type="EMBL" id="PVH20238.1"/>
    </source>
</evidence>
<evidence type="ECO:0000313" key="3">
    <source>
        <dbReference type="Proteomes" id="UP000244309"/>
    </source>
</evidence>
<dbReference type="RefSeq" id="XP_025341178.1">
    <property type="nucleotide sequence ID" value="XM_025485713.1"/>
</dbReference>
<gene>
    <name evidence="2" type="ORF">CXQ85_002022</name>
</gene>
<feature type="region of interest" description="Disordered" evidence="1">
    <location>
        <begin position="145"/>
        <end position="299"/>
    </location>
</feature>
<feature type="compositionally biased region" description="Polar residues" evidence="1">
    <location>
        <begin position="145"/>
        <end position="161"/>
    </location>
</feature>
<accession>A0A2V1AQW3</accession>
<feature type="compositionally biased region" description="Polar residues" evidence="1">
    <location>
        <begin position="183"/>
        <end position="200"/>
    </location>
</feature>